<dbReference type="SUPFAM" id="SSF111369">
    <property type="entry name" value="HlyD-like secretion proteins"/>
    <property type="match status" value="1"/>
</dbReference>
<feature type="domain" description="Multidrug resistance protein MdtA-like barrel-sandwich hybrid" evidence="5">
    <location>
        <begin position="67"/>
        <end position="226"/>
    </location>
</feature>
<sequence>MAKRKSNKLIYILGGLLVLLLAGLLVAKKQGWIGKQEGIEVAVAKAKAASIIEKVSASGKVQPEIEVKISPDVSGEITELYVKEGDSVVAGQLLLRIRPDNYQAMVEMQSASVNTQRANLAQARARLNQAVANSKNIRQTFERNQKLFEQKVISQSDIDASRAQFEANRAEVDAARQSVRAAESTVRSASASLDESRRNLDKTTIYAPVSGTVSKLNVERGERVVGTSQMAGTEIMRIANLNNMEIRVNVNENDIVRVRLKDSVIVEVDSYTNTNRKFRGVVTSIANTAKDAASLEAVTEFEVRIRLLNESYQDLIQKNGRTPFRPGMTASVDIITDRKNNVLSVPLASVTTRAKDKPKGKSEGMENNFAQNDDKPVRAEERPDEVVFVHEGGKVKMVKVTTGISDFDNIEILSGLKTGQEVVSGPFRAVSKQLKEGDLVTVKDEKSLSKELKEDQSEEEDN</sequence>
<name>A0A5B6TDB7_9BACT</name>
<keyword evidence="2" id="KW-0175">Coiled coil</keyword>
<accession>A0A5B6TDB7</accession>
<dbReference type="EMBL" id="VKKY01000002">
    <property type="protein sequence ID" value="KAA3438156.1"/>
    <property type="molecule type" value="Genomic_DNA"/>
</dbReference>
<dbReference type="NCBIfam" id="TIGR01730">
    <property type="entry name" value="RND_mfp"/>
    <property type="match status" value="1"/>
</dbReference>
<evidence type="ECO:0000259" key="5">
    <source>
        <dbReference type="Pfam" id="PF25917"/>
    </source>
</evidence>
<evidence type="ECO:0000313" key="8">
    <source>
        <dbReference type="EMBL" id="KAA3438156.1"/>
    </source>
</evidence>
<dbReference type="Gene3D" id="2.40.420.20">
    <property type="match status" value="1"/>
</dbReference>
<dbReference type="InterPro" id="IPR058649">
    <property type="entry name" value="CzcB_C"/>
</dbReference>
<dbReference type="PANTHER" id="PTHR30469">
    <property type="entry name" value="MULTIDRUG RESISTANCE PROTEIN MDTA"/>
    <property type="match status" value="1"/>
</dbReference>
<feature type="domain" description="CzcB-like C-terminal circularly permuted SH3-like" evidence="6">
    <location>
        <begin position="385"/>
        <end position="424"/>
    </location>
</feature>
<evidence type="ECO:0000256" key="2">
    <source>
        <dbReference type="SAM" id="Coils"/>
    </source>
</evidence>
<dbReference type="Gene3D" id="2.40.50.100">
    <property type="match status" value="1"/>
</dbReference>
<feature type="domain" description="Multidrug resistance protein MdtA-like alpha-helical hairpin" evidence="4">
    <location>
        <begin position="120"/>
        <end position="183"/>
    </location>
</feature>
<dbReference type="InterPro" id="IPR058625">
    <property type="entry name" value="MdtA-like_BSH"/>
</dbReference>
<dbReference type="Gene3D" id="1.10.287.470">
    <property type="entry name" value="Helix hairpin bin"/>
    <property type="match status" value="1"/>
</dbReference>
<keyword evidence="9" id="KW-1185">Reference proteome</keyword>
<comment type="caution">
    <text evidence="8">The sequence shown here is derived from an EMBL/GenBank/DDBJ whole genome shotgun (WGS) entry which is preliminary data.</text>
</comment>
<evidence type="ECO:0000259" key="7">
    <source>
        <dbReference type="Pfam" id="PF26002"/>
    </source>
</evidence>
<feature type="compositionally biased region" description="Basic and acidic residues" evidence="3">
    <location>
        <begin position="353"/>
        <end position="364"/>
    </location>
</feature>
<evidence type="ECO:0000313" key="9">
    <source>
        <dbReference type="Proteomes" id="UP000324133"/>
    </source>
</evidence>
<feature type="region of interest" description="Disordered" evidence="3">
    <location>
        <begin position="351"/>
        <end position="378"/>
    </location>
</feature>
<dbReference type="Pfam" id="PF25917">
    <property type="entry name" value="BSH_RND"/>
    <property type="match status" value="1"/>
</dbReference>
<dbReference type="GO" id="GO:0015562">
    <property type="term" value="F:efflux transmembrane transporter activity"/>
    <property type="evidence" value="ECO:0007669"/>
    <property type="project" value="TreeGrafter"/>
</dbReference>
<dbReference type="Pfam" id="PF26002">
    <property type="entry name" value="Beta-barrel_AprE"/>
    <property type="match status" value="1"/>
</dbReference>
<gene>
    <name evidence="8" type="ORF">FOA19_12910</name>
</gene>
<feature type="domain" description="AprE-like beta-barrel" evidence="7">
    <location>
        <begin position="245"/>
        <end position="336"/>
    </location>
</feature>
<evidence type="ECO:0000259" key="4">
    <source>
        <dbReference type="Pfam" id="PF25876"/>
    </source>
</evidence>
<dbReference type="AlphaFoldDB" id="A0A5B6TDB7"/>
<dbReference type="Pfam" id="PF25975">
    <property type="entry name" value="CzcB_C"/>
    <property type="match status" value="1"/>
</dbReference>
<dbReference type="Proteomes" id="UP000324133">
    <property type="component" value="Unassembled WGS sequence"/>
</dbReference>
<dbReference type="Pfam" id="PF25876">
    <property type="entry name" value="HH_MFP_RND"/>
    <property type="match status" value="1"/>
</dbReference>
<dbReference type="Gene3D" id="2.40.30.170">
    <property type="match status" value="1"/>
</dbReference>
<evidence type="ECO:0000256" key="3">
    <source>
        <dbReference type="SAM" id="MobiDB-lite"/>
    </source>
</evidence>
<protein>
    <submittedName>
        <fullName evidence="8">Efflux RND transporter periplasmic adaptor subunit</fullName>
    </submittedName>
</protein>
<dbReference type="PANTHER" id="PTHR30469:SF33">
    <property type="entry name" value="SLR1207 PROTEIN"/>
    <property type="match status" value="1"/>
</dbReference>
<dbReference type="InterPro" id="IPR058624">
    <property type="entry name" value="MdtA-like_HH"/>
</dbReference>
<dbReference type="InterPro" id="IPR006143">
    <property type="entry name" value="RND_pump_MFP"/>
</dbReference>
<evidence type="ECO:0000256" key="1">
    <source>
        <dbReference type="ARBA" id="ARBA00009477"/>
    </source>
</evidence>
<comment type="similarity">
    <text evidence="1">Belongs to the membrane fusion protein (MFP) (TC 8.A.1) family.</text>
</comment>
<dbReference type="OrthoDB" id="9809068at2"/>
<dbReference type="GO" id="GO:1990281">
    <property type="term" value="C:efflux pump complex"/>
    <property type="evidence" value="ECO:0007669"/>
    <property type="project" value="TreeGrafter"/>
</dbReference>
<dbReference type="InterPro" id="IPR058982">
    <property type="entry name" value="Beta-barrel_AprE"/>
</dbReference>
<feature type="coiled-coil region" evidence="2">
    <location>
        <begin position="113"/>
        <end position="140"/>
    </location>
</feature>
<organism evidence="8 9">
    <name type="scientific">Rufibacter hautae</name>
    <dbReference type="NCBI Taxonomy" id="2595005"/>
    <lineage>
        <taxon>Bacteria</taxon>
        <taxon>Pseudomonadati</taxon>
        <taxon>Bacteroidota</taxon>
        <taxon>Cytophagia</taxon>
        <taxon>Cytophagales</taxon>
        <taxon>Hymenobacteraceae</taxon>
        <taxon>Rufibacter</taxon>
    </lineage>
</organism>
<evidence type="ECO:0000259" key="6">
    <source>
        <dbReference type="Pfam" id="PF25975"/>
    </source>
</evidence>
<proteinExistence type="inferred from homology"/>
<reference evidence="8 9" key="1">
    <citation type="submission" date="2019-07" db="EMBL/GenBank/DDBJ databases">
        <title>Rufibacter sp. nov., isolated from lake sediment.</title>
        <authorList>
            <person name="Qu J.-H."/>
        </authorList>
    </citation>
    <scope>NUCLEOTIDE SEQUENCE [LARGE SCALE GENOMIC DNA]</scope>
    <source>
        <strain evidence="8 9">NBS58-1</strain>
    </source>
</reference>
<dbReference type="RefSeq" id="WP_149091216.1">
    <property type="nucleotide sequence ID" value="NZ_VKKY01000002.1"/>
</dbReference>